<accession>A0A1Q9C9T7</accession>
<comment type="caution">
    <text evidence="2">The sequence shown here is derived from an EMBL/GenBank/DDBJ whole genome shotgun (WGS) entry which is preliminary data.</text>
</comment>
<dbReference type="Proteomes" id="UP000186817">
    <property type="component" value="Unassembled WGS sequence"/>
</dbReference>
<proteinExistence type="predicted"/>
<evidence type="ECO:0000313" key="2">
    <source>
        <dbReference type="EMBL" id="OLP79694.1"/>
    </source>
</evidence>
<protein>
    <submittedName>
        <fullName evidence="2">Uncharacterized protein</fullName>
    </submittedName>
</protein>
<sequence>MARVRAGPGWAQGNGTHDAYAYADWDGWDVGWEEWEEAWKEDAWWSYQEPRAPRVRRVLPPSGPAWVSQSSSELAPKALSKGAGKGKANGALQTPPGLEVSYGKSRPDPRGKEGKEKGKAGGKAGGKGLKGKKEGPERATGGTLRISRGTPEGYNGQEKGRTKGRQKGKAAKGGDSGLGLSHDFTRSPRVSLEGAIGSRSVAPPAPAPARNRVAGGARVVGLPIGAKPQDYVRSASSAGQPGDSNQDEAAWRPTVNKIRKERVSQEISETGD</sequence>
<feature type="compositionally biased region" description="Polar residues" evidence="1">
    <location>
        <begin position="234"/>
        <end position="244"/>
    </location>
</feature>
<dbReference type="AlphaFoldDB" id="A0A1Q9C9T7"/>
<reference evidence="2 3" key="1">
    <citation type="submission" date="2016-02" db="EMBL/GenBank/DDBJ databases">
        <title>Genome analysis of coral dinoflagellate symbionts highlights evolutionary adaptations to a symbiotic lifestyle.</title>
        <authorList>
            <person name="Aranda M."/>
            <person name="Li Y."/>
            <person name="Liew Y.J."/>
            <person name="Baumgarten S."/>
            <person name="Simakov O."/>
            <person name="Wilson M."/>
            <person name="Piel J."/>
            <person name="Ashoor H."/>
            <person name="Bougouffa S."/>
            <person name="Bajic V.B."/>
            <person name="Ryu T."/>
            <person name="Ravasi T."/>
            <person name="Bayer T."/>
            <person name="Micklem G."/>
            <person name="Kim H."/>
            <person name="Bhak J."/>
            <person name="Lajeunesse T.C."/>
            <person name="Voolstra C.R."/>
        </authorList>
    </citation>
    <scope>NUCLEOTIDE SEQUENCE [LARGE SCALE GENOMIC DNA]</scope>
    <source>
        <strain evidence="2 3">CCMP2467</strain>
    </source>
</reference>
<evidence type="ECO:0000313" key="3">
    <source>
        <dbReference type="Proteomes" id="UP000186817"/>
    </source>
</evidence>
<evidence type="ECO:0000256" key="1">
    <source>
        <dbReference type="SAM" id="MobiDB-lite"/>
    </source>
</evidence>
<feature type="region of interest" description="Disordered" evidence="1">
    <location>
        <begin position="225"/>
        <end position="272"/>
    </location>
</feature>
<dbReference type="EMBL" id="LSRX01001456">
    <property type="protein sequence ID" value="OLP79694.1"/>
    <property type="molecule type" value="Genomic_DNA"/>
</dbReference>
<dbReference type="OrthoDB" id="445848at2759"/>
<organism evidence="2 3">
    <name type="scientific">Symbiodinium microadriaticum</name>
    <name type="common">Dinoflagellate</name>
    <name type="synonym">Zooxanthella microadriatica</name>
    <dbReference type="NCBI Taxonomy" id="2951"/>
    <lineage>
        <taxon>Eukaryota</taxon>
        <taxon>Sar</taxon>
        <taxon>Alveolata</taxon>
        <taxon>Dinophyceae</taxon>
        <taxon>Suessiales</taxon>
        <taxon>Symbiodiniaceae</taxon>
        <taxon>Symbiodinium</taxon>
    </lineage>
</organism>
<feature type="compositionally biased region" description="Low complexity" evidence="1">
    <location>
        <begin position="74"/>
        <end position="92"/>
    </location>
</feature>
<feature type="compositionally biased region" description="Low complexity" evidence="1">
    <location>
        <begin position="197"/>
        <end position="212"/>
    </location>
</feature>
<name>A0A1Q9C9T7_SYMMI</name>
<keyword evidence="3" id="KW-1185">Reference proteome</keyword>
<gene>
    <name evidence="2" type="ORF">AK812_SmicGene39990</name>
</gene>
<feature type="region of interest" description="Disordered" evidence="1">
    <location>
        <begin position="55"/>
        <end position="212"/>
    </location>
</feature>
<feature type="compositionally biased region" description="Basic and acidic residues" evidence="1">
    <location>
        <begin position="105"/>
        <end position="119"/>
    </location>
</feature>